<name>A0A7J7GTD3_CAMSI</name>
<sequence>MEGPKKNQKLKCGKKKGIIDRELMLHSASGNSSRAVFARPHLTETTPHPPY</sequence>
<comment type="caution">
    <text evidence="2">The sequence shown here is derived from an EMBL/GenBank/DDBJ whole genome shotgun (WGS) entry which is preliminary data.</text>
</comment>
<evidence type="ECO:0000313" key="2">
    <source>
        <dbReference type="EMBL" id="KAF5942766.1"/>
    </source>
</evidence>
<reference evidence="2 3" key="2">
    <citation type="submission" date="2020-07" db="EMBL/GenBank/DDBJ databases">
        <title>Genome assembly of wild tea tree DASZ reveals pedigree and selection history of tea varieties.</title>
        <authorList>
            <person name="Zhang W."/>
        </authorList>
    </citation>
    <scope>NUCLEOTIDE SEQUENCE [LARGE SCALE GENOMIC DNA]</scope>
    <source>
        <strain evidence="3">cv. G240</strain>
        <tissue evidence="2">Leaf</tissue>
    </source>
</reference>
<dbReference type="Proteomes" id="UP000593564">
    <property type="component" value="Unassembled WGS sequence"/>
</dbReference>
<reference evidence="3" key="1">
    <citation type="journal article" date="2020" name="Nat. Commun.">
        <title>Genome assembly of wild tea tree DASZ reveals pedigree and selection history of tea varieties.</title>
        <authorList>
            <person name="Zhang W."/>
            <person name="Zhang Y."/>
            <person name="Qiu H."/>
            <person name="Guo Y."/>
            <person name="Wan H."/>
            <person name="Zhang X."/>
            <person name="Scossa F."/>
            <person name="Alseekh S."/>
            <person name="Zhang Q."/>
            <person name="Wang P."/>
            <person name="Xu L."/>
            <person name="Schmidt M.H."/>
            <person name="Jia X."/>
            <person name="Li D."/>
            <person name="Zhu A."/>
            <person name="Guo F."/>
            <person name="Chen W."/>
            <person name="Ni D."/>
            <person name="Usadel B."/>
            <person name="Fernie A.R."/>
            <person name="Wen W."/>
        </authorList>
    </citation>
    <scope>NUCLEOTIDE SEQUENCE [LARGE SCALE GENOMIC DNA]</scope>
    <source>
        <strain evidence="3">cv. G240</strain>
    </source>
</reference>
<evidence type="ECO:0000256" key="1">
    <source>
        <dbReference type="SAM" id="MobiDB-lite"/>
    </source>
</evidence>
<dbReference type="AlphaFoldDB" id="A0A7J7GTD3"/>
<accession>A0A7J7GTD3</accession>
<proteinExistence type="predicted"/>
<feature type="region of interest" description="Disordered" evidence="1">
    <location>
        <begin position="30"/>
        <end position="51"/>
    </location>
</feature>
<dbReference type="EMBL" id="JACBKZ010000009">
    <property type="protein sequence ID" value="KAF5942766.1"/>
    <property type="molecule type" value="Genomic_DNA"/>
</dbReference>
<gene>
    <name evidence="2" type="ORF">HYC85_020408</name>
</gene>
<protein>
    <submittedName>
        <fullName evidence="2">Uncharacterized protein</fullName>
    </submittedName>
</protein>
<organism evidence="2 3">
    <name type="scientific">Camellia sinensis</name>
    <name type="common">Tea plant</name>
    <name type="synonym">Thea sinensis</name>
    <dbReference type="NCBI Taxonomy" id="4442"/>
    <lineage>
        <taxon>Eukaryota</taxon>
        <taxon>Viridiplantae</taxon>
        <taxon>Streptophyta</taxon>
        <taxon>Embryophyta</taxon>
        <taxon>Tracheophyta</taxon>
        <taxon>Spermatophyta</taxon>
        <taxon>Magnoliopsida</taxon>
        <taxon>eudicotyledons</taxon>
        <taxon>Gunneridae</taxon>
        <taxon>Pentapetalae</taxon>
        <taxon>asterids</taxon>
        <taxon>Ericales</taxon>
        <taxon>Theaceae</taxon>
        <taxon>Camellia</taxon>
    </lineage>
</organism>
<keyword evidence="3" id="KW-1185">Reference proteome</keyword>
<evidence type="ECO:0000313" key="3">
    <source>
        <dbReference type="Proteomes" id="UP000593564"/>
    </source>
</evidence>